<keyword evidence="5" id="KW-0732">Signal</keyword>
<evidence type="ECO:0000313" key="7">
    <source>
        <dbReference type="EMBL" id="EWC45610.1"/>
    </source>
</evidence>
<dbReference type="EMBL" id="KI966425">
    <property type="protein sequence ID" value="EWC45610.1"/>
    <property type="molecule type" value="Genomic_DNA"/>
</dbReference>
<feature type="region of interest" description="Disordered" evidence="3">
    <location>
        <begin position="504"/>
        <end position="615"/>
    </location>
</feature>
<reference evidence="7 8" key="1">
    <citation type="submission" date="2013-05" db="EMBL/GenBank/DDBJ databases">
        <title>Drechslerella stenobrocha genome reveals carnivorous origination and mechanical trapping mechanism of predatory fungi.</title>
        <authorList>
            <person name="Liu X."/>
            <person name="Zhang W."/>
            <person name="Liu K."/>
        </authorList>
    </citation>
    <scope>NUCLEOTIDE SEQUENCE [LARGE SCALE GENOMIC DNA]</scope>
    <source>
        <strain evidence="7 8">248</strain>
    </source>
</reference>
<feature type="disulfide bond" evidence="2">
    <location>
        <begin position="317"/>
        <end position="353"/>
    </location>
</feature>
<dbReference type="InterPro" id="IPR033121">
    <property type="entry name" value="PEPTIDASE_A1"/>
</dbReference>
<name>W7I9A1_9PEZI</name>
<dbReference type="InterPro" id="IPR021109">
    <property type="entry name" value="Peptidase_aspartic_dom_sf"/>
</dbReference>
<dbReference type="PANTHER" id="PTHR47966:SF65">
    <property type="entry name" value="ASPARTIC-TYPE ENDOPEPTIDASE"/>
    <property type="match status" value="1"/>
</dbReference>
<evidence type="ECO:0000256" key="1">
    <source>
        <dbReference type="ARBA" id="ARBA00007447"/>
    </source>
</evidence>
<comment type="similarity">
    <text evidence="1">Belongs to the peptidase A1 family.</text>
</comment>
<feature type="compositionally biased region" description="Low complexity" evidence="3">
    <location>
        <begin position="559"/>
        <end position="576"/>
    </location>
</feature>
<feature type="signal peptide" evidence="5">
    <location>
        <begin position="1"/>
        <end position="21"/>
    </location>
</feature>
<dbReference type="Pfam" id="PF00026">
    <property type="entry name" value="Asp"/>
    <property type="match status" value="1"/>
</dbReference>
<evidence type="ECO:0000256" key="4">
    <source>
        <dbReference type="SAM" id="Phobius"/>
    </source>
</evidence>
<keyword evidence="4" id="KW-0812">Transmembrane</keyword>
<evidence type="ECO:0000256" key="3">
    <source>
        <dbReference type="SAM" id="MobiDB-lite"/>
    </source>
</evidence>
<evidence type="ECO:0000259" key="6">
    <source>
        <dbReference type="PROSITE" id="PS51767"/>
    </source>
</evidence>
<dbReference type="InterPro" id="IPR001461">
    <property type="entry name" value="Aspartic_peptidase_A1"/>
</dbReference>
<protein>
    <recommendedName>
        <fullName evidence="6">Peptidase A1 domain-containing protein</fullName>
    </recommendedName>
</protein>
<dbReference type="Gene3D" id="2.40.70.10">
    <property type="entry name" value="Acid Proteases"/>
    <property type="match status" value="2"/>
</dbReference>
<gene>
    <name evidence="7" type="ORF">DRE_05171</name>
</gene>
<dbReference type="GO" id="GO:0004190">
    <property type="term" value="F:aspartic-type endopeptidase activity"/>
    <property type="evidence" value="ECO:0007669"/>
    <property type="project" value="InterPro"/>
</dbReference>
<keyword evidence="2" id="KW-1015">Disulfide bond</keyword>
<evidence type="ECO:0000256" key="5">
    <source>
        <dbReference type="SAM" id="SignalP"/>
    </source>
</evidence>
<feature type="transmembrane region" description="Helical" evidence="4">
    <location>
        <begin position="456"/>
        <end position="479"/>
    </location>
</feature>
<feature type="compositionally biased region" description="Polar residues" evidence="3">
    <location>
        <begin position="520"/>
        <end position="529"/>
    </location>
</feature>
<evidence type="ECO:0000313" key="8">
    <source>
        <dbReference type="Proteomes" id="UP000024837"/>
    </source>
</evidence>
<feature type="domain" description="Peptidase A1" evidence="6">
    <location>
        <begin position="59"/>
        <end position="395"/>
    </location>
</feature>
<dbReference type="AlphaFoldDB" id="W7I9A1"/>
<dbReference type="Proteomes" id="UP000024837">
    <property type="component" value="Unassembled WGS sequence"/>
</dbReference>
<sequence>MHSKSTNVVAALLLLAEAATAGHIHLELGNSIAARSGLERRGYVSSDISHTSDSDIPWYYVYVYLGNPPQQLRLKLEDRGTTWLPWLSRIDNLDDCSRAYPARNYGDMCDFARMSGIYNPALSGSFANITTGPELRVSYPESETTGVFGTEDIMLNQLTVSNLTVGLGTTFNSPPTLGIGLPQNTTEYPYSSFLETLQSQGLINSLVYSIYLNGLNSHGDVHFGSIDQTKFYGDLQKFDNGGKYESQIPISGVWWYFNNGTATSLVKPNGENDDQYKASSSVTFGDKIMGLPQSVYDLVKAKFPIQEERDGQLRLPCDANIDTGSLCFAISKRIFNISSTELVSGENRDGGQCYRYLTIDVVPPTESSPFYRLGDPFLRGAYAVFDHTNKQTLIAPAFINATGSNIIEVGLNGGQIEGTGHPLLAYHKKIYRVLNLDLDAPGTPSPGGSSSSNSRAIIVGGILGGIFALLLILGAVYAIRPRSQRSRNFATWFAFGKNRKETPEPVIAYPAGHGNKFYQRGSSRITPQNYGPPQPDTDGGDEISRGAARMGEAPRDKNSGSSSSSSPYYPHPGFGSTRPLSDRVEMAATPASMPPSPVMHYPPHHNEITRYGSAQ</sequence>
<dbReference type="OrthoDB" id="771136at2759"/>
<organism evidence="7 8">
    <name type="scientific">Drechslerella stenobrocha 248</name>
    <dbReference type="NCBI Taxonomy" id="1043628"/>
    <lineage>
        <taxon>Eukaryota</taxon>
        <taxon>Fungi</taxon>
        <taxon>Dikarya</taxon>
        <taxon>Ascomycota</taxon>
        <taxon>Pezizomycotina</taxon>
        <taxon>Orbiliomycetes</taxon>
        <taxon>Orbiliales</taxon>
        <taxon>Orbiliaceae</taxon>
        <taxon>Drechslerella</taxon>
    </lineage>
</organism>
<feature type="chain" id="PRO_5004895767" description="Peptidase A1 domain-containing protein" evidence="5">
    <location>
        <begin position="22"/>
        <end position="615"/>
    </location>
</feature>
<evidence type="ECO:0000256" key="2">
    <source>
        <dbReference type="PIRSR" id="PIRSR601461-2"/>
    </source>
</evidence>
<dbReference type="PANTHER" id="PTHR47966">
    <property type="entry name" value="BETA-SITE APP-CLEAVING ENZYME, ISOFORM A-RELATED"/>
    <property type="match status" value="1"/>
</dbReference>
<keyword evidence="8" id="KW-1185">Reference proteome</keyword>
<proteinExistence type="inferred from homology"/>
<keyword evidence="4" id="KW-0472">Membrane</keyword>
<dbReference type="HOGENOM" id="CLU_490904_0_0_1"/>
<dbReference type="SUPFAM" id="SSF50630">
    <property type="entry name" value="Acid proteases"/>
    <property type="match status" value="1"/>
</dbReference>
<dbReference type="PROSITE" id="PS51767">
    <property type="entry name" value="PEPTIDASE_A1"/>
    <property type="match status" value="1"/>
</dbReference>
<accession>W7I9A1</accession>
<keyword evidence="4" id="KW-1133">Transmembrane helix</keyword>
<dbReference type="GO" id="GO:0006508">
    <property type="term" value="P:proteolysis"/>
    <property type="evidence" value="ECO:0007669"/>
    <property type="project" value="InterPro"/>
</dbReference>